<evidence type="ECO:0000313" key="3">
    <source>
        <dbReference type="EMBL" id="SHL11581.1"/>
    </source>
</evidence>
<name>A0A1M6XZZ5_SELRU</name>
<evidence type="ECO:0000313" key="4">
    <source>
        <dbReference type="Proteomes" id="UP000184263"/>
    </source>
</evidence>
<dbReference type="InterPro" id="IPR005094">
    <property type="entry name" value="Endonuclease_MobA/VirD2"/>
</dbReference>
<dbReference type="Proteomes" id="UP000184263">
    <property type="component" value="Unassembled WGS sequence"/>
</dbReference>
<sequence length="246" mass="27970">MARAVAPGHRAMVYTHQESQGGNTHNHIVICAVNQENGKKLDDHGFLWRARQQSNELTKERGLSVIHERTAALRYTQAERGLIDKGVQPWKDEIREVIDHAKQECRNVEDFKAYLQRHGIEINERGSRTEKGGKSWTYKHPDGGKVRGAKLGEEYTRSAVTESLSMEKSHETALEQVEQLQAGSSSALEKALQMADDAGKKEQEKFAALELEEKTQEPDEWRHLSEMEKDDIKYDLSTIDDYGLGR</sequence>
<reference evidence="3 4" key="1">
    <citation type="submission" date="2016-11" db="EMBL/GenBank/DDBJ databases">
        <authorList>
            <person name="Jaros S."/>
            <person name="Januszkiewicz K."/>
            <person name="Wedrychowicz H."/>
        </authorList>
    </citation>
    <scope>NUCLEOTIDE SEQUENCE [LARGE SCALE GENOMIC DNA]</scope>
    <source>
        <strain evidence="3 4">HD4</strain>
    </source>
</reference>
<evidence type="ECO:0000256" key="1">
    <source>
        <dbReference type="SAM" id="MobiDB-lite"/>
    </source>
</evidence>
<gene>
    <name evidence="3" type="ORF">SAMN05216582_1501</name>
</gene>
<accession>A0A1M6XZZ5</accession>
<dbReference type="AlphaFoldDB" id="A0A1M6XZZ5"/>
<protein>
    <submittedName>
        <fullName evidence="3">Relaxase/Mobilisation nuclease domain-containing protein</fullName>
    </submittedName>
</protein>
<proteinExistence type="predicted"/>
<feature type="region of interest" description="Disordered" evidence="1">
    <location>
        <begin position="126"/>
        <end position="148"/>
    </location>
</feature>
<dbReference type="EMBL" id="FRBC01000050">
    <property type="protein sequence ID" value="SHL11581.1"/>
    <property type="molecule type" value="Genomic_DNA"/>
</dbReference>
<evidence type="ECO:0000259" key="2">
    <source>
        <dbReference type="Pfam" id="PF03432"/>
    </source>
</evidence>
<dbReference type="Pfam" id="PF03432">
    <property type="entry name" value="Relaxase"/>
    <property type="match status" value="1"/>
</dbReference>
<feature type="domain" description="MobA/VirD2-like nuclease" evidence="2">
    <location>
        <begin position="8"/>
        <end position="63"/>
    </location>
</feature>
<dbReference type="OrthoDB" id="1634048at2"/>
<organism evidence="3 4">
    <name type="scientific">Selenomonas ruminantium</name>
    <dbReference type="NCBI Taxonomy" id="971"/>
    <lineage>
        <taxon>Bacteria</taxon>
        <taxon>Bacillati</taxon>
        <taxon>Bacillota</taxon>
        <taxon>Negativicutes</taxon>
        <taxon>Selenomonadales</taxon>
        <taxon>Selenomonadaceae</taxon>
        <taxon>Selenomonas</taxon>
    </lineage>
</organism>